<dbReference type="InterPro" id="IPR017039">
    <property type="entry name" value="Virul_fac_BrkB"/>
</dbReference>
<feature type="transmembrane region" description="Helical" evidence="7">
    <location>
        <begin position="138"/>
        <end position="165"/>
    </location>
</feature>
<evidence type="ECO:0000256" key="5">
    <source>
        <dbReference type="ARBA" id="ARBA00023136"/>
    </source>
</evidence>
<comment type="subcellular location">
    <subcellularLocation>
        <location evidence="1">Cell membrane</location>
        <topology evidence="1">Multi-pass membrane protein</topology>
    </subcellularLocation>
</comment>
<feature type="transmembrane region" description="Helical" evidence="7">
    <location>
        <begin position="185"/>
        <end position="209"/>
    </location>
</feature>
<proteinExistence type="predicted"/>
<feature type="transmembrane region" description="Helical" evidence="7">
    <location>
        <begin position="46"/>
        <end position="69"/>
    </location>
</feature>
<evidence type="ECO:0000256" key="7">
    <source>
        <dbReference type="SAM" id="Phobius"/>
    </source>
</evidence>
<evidence type="ECO:0000256" key="4">
    <source>
        <dbReference type="ARBA" id="ARBA00022989"/>
    </source>
</evidence>
<sequence>MTVTGFAGRMAAFWTRARRRNGWLDHLVRAGVRYDQADGGRLSAALTYYSFFAVFALGLLGFSIIGHVLDDPKVITTVQVFLSENFPRLDVAALRDARGTAGAIALVGLPLTGLFWVDSMRSAIRAIWRLEEYPGPYLLRQVIDLGVLAGLGLLLSVSLAVSFAAESLLNWMFLHTVGVTDDATRWLLSAVSFVLGLAVNTLLAAALLTVTPRLRLPLGRVLGPALFATAGLEILKTIGQFYLETTAANPAYQVVAGAVGMLAFLKILNQIILFAAALCATGTGGRVVDLAARTERPERPEQAEQAEQPEHSGHPEHPGNPGNPGNLGHPERSERPAVTTVPDA</sequence>
<dbReference type="AlphaFoldDB" id="A0A852V3F7"/>
<feature type="transmembrane region" description="Helical" evidence="7">
    <location>
        <begin position="221"/>
        <end position="243"/>
    </location>
</feature>
<organism evidence="8 9">
    <name type="scientific">Streptosporangium sandarakinum</name>
    <dbReference type="NCBI Taxonomy" id="1260955"/>
    <lineage>
        <taxon>Bacteria</taxon>
        <taxon>Bacillati</taxon>
        <taxon>Actinomycetota</taxon>
        <taxon>Actinomycetes</taxon>
        <taxon>Streptosporangiales</taxon>
        <taxon>Streptosporangiaceae</taxon>
        <taxon>Streptosporangium</taxon>
    </lineage>
</organism>
<name>A0A852V3F7_9ACTN</name>
<accession>A0A852V3F7</accession>
<dbReference type="PANTHER" id="PTHR30213:SF1">
    <property type="entry name" value="INNER MEMBRANE PROTEIN YHJD"/>
    <property type="match status" value="1"/>
</dbReference>
<keyword evidence="4 7" id="KW-1133">Transmembrane helix</keyword>
<keyword evidence="9" id="KW-1185">Reference proteome</keyword>
<keyword evidence="3 7" id="KW-0812">Transmembrane</keyword>
<evidence type="ECO:0000313" key="9">
    <source>
        <dbReference type="Proteomes" id="UP000576393"/>
    </source>
</evidence>
<evidence type="ECO:0000256" key="1">
    <source>
        <dbReference type="ARBA" id="ARBA00004651"/>
    </source>
</evidence>
<feature type="compositionally biased region" description="Low complexity" evidence="6">
    <location>
        <begin position="319"/>
        <end position="328"/>
    </location>
</feature>
<feature type="region of interest" description="Disordered" evidence="6">
    <location>
        <begin position="294"/>
        <end position="344"/>
    </location>
</feature>
<dbReference type="GO" id="GO:0005886">
    <property type="term" value="C:plasma membrane"/>
    <property type="evidence" value="ECO:0007669"/>
    <property type="project" value="UniProtKB-SubCell"/>
</dbReference>
<dbReference type="PANTHER" id="PTHR30213">
    <property type="entry name" value="INNER MEMBRANE PROTEIN YHJD"/>
    <property type="match status" value="1"/>
</dbReference>
<evidence type="ECO:0000256" key="3">
    <source>
        <dbReference type="ARBA" id="ARBA00022692"/>
    </source>
</evidence>
<evidence type="ECO:0000313" key="8">
    <source>
        <dbReference type="EMBL" id="NYF44357.1"/>
    </source>
</evidence>
<keyword evidence="2" id="KW-1003">Cell membrane</keyword>
<evidence type="ECO:0000256" key="6">
    <source>
        <dbReference type="SAM" id="MobiDB-lite"/>
    </source>
</evidence>
<keyword evidence="5 7" id="KW-0472">Membrane</keyword>
<comment type="caution">
    <text evidence="8">The sequence shown here is derived from an EMBL/GenBank/DDBJ whole genome shotgun (WGS) entry which is preliminary data.</text>
</comment>
<reference evidence="8 9" key="1">
    <citation type="submission" date="2020-07" db="EMBL/GenBank/DDBJ databases">
        <title>Sequencing the genomes of 1000 actinobacteria strains.</title>
        <authorList>
            <person name="Klenk H.-P."/>
        </authorList>
    </citation>
    <scope>NUCLEOTIDE SEQUENCE [LARGE SCALE GENOMIC DNA]</scope>
    <source>
        <strain evidence="8 9">DSM 45763</strain>
    </source>
</reference>
<feature type="transmembrane region" description="Helical" evidence="7">
    <location>
        <begin position="255"/>
        <end position="280"/>
    </location>
</feature>
<dbReference type="PIRSF" id="PIRSF035875">
    <property type="entry name" value="RNase_BN"/>
    <property type="match status" value="1"/>
</dbReference>
<dbReference type="Pfam" id="PF03631">
    <property type="entry name" value="Virul_fac_BrkB"/>
    <property type="match status" value="1"/>
</dbReference>
<gene>
    <name evidence="8" type="ORF">HDA43_006584</name>
</gene>
<dbReference type="Proteomes" id="UP000576393">
    <property type="component" value="Unassembled WGS sequence"/>
</dbReference>
<evidence type="ECO:0000256" key="2">
    <source>
        <dbReference type="ARBA" id="ARBA00022475"/>
    </source>
</evidence>
<dbReference type="RefSeq" id="WP_179828400.1">
    <property type="nucleotide sequence ID" value="NZ_JACCCO010000003.1"/>
</dbReference>
<feature type="compositionally biased region" description="Basic and acidic residues" evidence="6">
    <location>
        <begin position="294"/>
        <end position="317"/>
    </location>
</feature>
<dbReference type="EMBL" id="JACCCO010000003">
    <property type="protein sequence ID" value="NYF44357.1"/>
    <property type="molecule type" value="Genomic_DNA"/>
</dbReference>
<feature type="transmembrane region" description="Helical" evidence="7">
    <location>
        <begin position="97"/>
        <end position="117"/>
    </location>
</feature>
<protein>
    <submittedName>
        <fullName evidence="8">Membrane protein</fullName>
    </submittedName>
</protein>